<keyword evidence="1" id="KW-0472">Membrane</keyword>
<evidence type="ECO:0000313" key="2">
    <source>
        <dbReference type="EMBL" id="VVP01268.1"/>
    </source>
</evidence>
<name>A0A8H2NS21_PSEFL</name>
<accession>A0A8H2NS21</accession>
<organism evidence="2 3">
    <name type="scientific">Pseudomonas fluorescens</name>
    <dbReference type="NCBI Taxonomy" id="294"/>
    <lineage>
        <taxon>Bacteria</taxon>
        <taxon>Pseudomonadati</taxon>
        <taxon>Pseudomonadota</taxon>
        <taxon>Gammaproteobacteria</taxon>
        <taxon>Pseudomonadales</taxon>
        <taxon>Pseudomonadaceae</taxon>
        <taxon>Pseudomonas</taxon>
    </lineage>
</organism>
<dbReference type="AlphaFoldDB" id="A0A8H2NS21"/>
<comment type="caution">
    <text evidence="2">The sequence shown here is derived from an EMBL/GenBank/DDBJ whole genome shotgun (WGS) entry which is preliminary data.</text>
</comment>
<proteinExistence type="predicted"/>
<dbReference type="Proteomes" id="UP000325723">
    <property type="component" value="Unassembled WGS sequence"/>
</dbReference>
<evidence type="ECO:0000313" key="3">
    <source>
        <dbReference type="Proteomes" id="UP000325723"/>
    </source>
</evidence>
<reference evidence="2 3" key="1">
    <citation type="submission" date="2019-09" db="EMBL/GenBank/DDBJ databases">
        <authorList>
            <person name="Chandra G."/>
            <person name="Truman W A."/>
        </authorList>
    </citation>
    <scope>NUCLEOTIDE SEQUENCE [LARGE SCALE GENOMIC DNA]</scope>
    <source>
        <strain evidence="2">PS900</strain>
    </source>
</reference>
<dbReference type="EMBL" id="CABVIE010000008">
    <property type="protein sequence ID" value="VVP01268.1"/>
    <property type="molecule type" value="Genomic_DNA"/>
</dbReference>
<feature type="transmembrane region" description="Helical" evidence="1">
    <location>
        <begin position="176"/>
        <end position="199"/>
    </location>
</feature>
<keyword evidence="1" id="KW-1133">Transmembrane helix</keyword>
<keyword evidence="1" id="KW-0812">Transmembrane</keyword>
<sequence>MCFCAGCIKSSNCKEVGGCLKSKPSLEDQGVRNKIFPVPVGYVSSAFEIIFCVIVLLLYLVFSLYIYSRLIEVPPVPDKLVMKDAFVYRGHSQASKTTSFLYLRVGADDAAYKYIIEASNRDVMYTDFDKPRRLWVAVDADQSKKFVWGVYDEDYGLLISRQDILRWASSVNIDNYFVLSLLFISSLYFLYIVFLTGVWNRCAAKRMACENK</sequence>
<feature type="transmembrane region" description="Helical" evidence="1">
    <location>
        <begin position="46"/>
        <end position="67"/>
    </location>
</feature>
<evidence type="ECO:0000256" key="1">
    <source>
        <dbReference type="SAM" id="Phobius"/>
    </source>
</evidence>
<protein>
    <submittedName>
        <fullName evidence="2">Uncharacterized protein</fullName>
    </submittedName>
</protein>
<gene>
    <name evidence="2" type="ORF">PS900_02849</name>
</gene>